<evidence type="ECO:0000256" key="1">
    <source>
        <dbReference type="SAM" id="SignalP"/>
    </source>
</evidence>
<dbReference type="InterPro" id="IPR032675">
    <property type="entry name" value="LRR_dom_sf"/>
</dbReference>
<evidence type="ECO:0000313" key="3">
    <source>
        <dbReference type="Proteomes" id="UP000824013"/>
    </source>
</evidence>
<reference evidence="2" key="1">
    <citation type="journal article" date="2021" name="PeerJ">
        <title>Extensive microbial diversity within the chicken gut microbiome revealed by metagenomics and culture.</title>
        <authorList>
            <person name="Gilroy R."/>
            <person name="Ravi A."/>
            <person name="Getino M."/>
            <person name="Pursley I."/>
            <person name="Horton D.L."/>
            <person name="Alikhan N.F."/>
            <person name="Baker D."/>
            <person name="Gharbi K."/>
            <person name="Hall N."/>
            <person name="Watson M."/>
            <person name="Adriaenssens E.M."/>
            <person name="Foster-Nyarko E."/>
            <person name="Jarju S."/>
            <person name="Secka A."/>
            <person name="Antonio M."/>
            <person name="Oren A."/>
            <person name="Chaudhuri R.R."/>
            <person name="La Ragione R."/>
            <person name="Hildebrand F."/>
            <person name="Pallen M.J."/>
        </authorList>
    </citation>
    <scope>NUCLEOTIDE SEQUENCE</scope>
    <source>
        <strain evidence="2">3204</strain>
    </source>
</reference>
<keyword evidence="1" id="KW-0732">Signal</keyword>
<evidence type="ECO:0000313" key="2">
    <source>
        <dbReference type="EMBL" id="HIY93358.1"/>
    </source>
</evidence>
<dbReference type="InterPro" id="IPR005046">
    <property type="entry name" value="DUF285"/>
</dbReference>
<accession>A0A9D1ZPY0</accession>
<dbReference type="Pfam" id="PF03382">
    <property type="entry name" value="DUF285"/>
    <property type="match status" value="1"/>
</dbReference>
<gene>
    <name evidence="2" type="ORF">H9820_10525</name>
</gene>
<protein>
    <submittedName>
        <fullName evidence="2">DUF285 domain-containing protein</fullName>
    </submittedName>
</protein>
<dbReference type="EMBL" id="DXCM01000080">
    <property type="protein sequence ID" value="HIY93358.1"/>
    <property type="molecule type" value="Genomic_DNA"/>
</dbReference>
<sequence length="565" mass="63089">MKRGYKLNILINSLGVLMALGLLGNNTIVQAQTDPATLNDENVSLSDIKYAGTDGTCQWYISNDDILHIKSGTLASGSLGKMLTVDENKYSKVKFDNEKQNVKRIIFEGNVYLPEDSSWLFTGLGNNLDGTSGLVEIKNADRLNTTNVKDMSHMFDGLSSLKSVDVSTWDVSGVIDMSYMFHNTGLAVIDVSNWNTGNVLDMQSMFSSSNVDSELEDLNVSAWNVSNVKNMSSMFAKVDKLKNLDVSNWNISNVEKMKHMFSGAQKIKVLDFSNWDNKQVKSTGLLSGTNIKRLDLPPNFSLRHSDLGQDLTGNDNFQKWMITDRKGNERVITSKQLIKSNYVGVAKSAKNLAVFDVNVPNNVNQRIVNKNVLGSLKNGTATLTIKIPQKDGYKVNKKFITFTIDTTKLQATKGRYIVSSPERVTYKKIDSKGQISSVNHLLATLPNKKATIYDDNGHKTSNKLTTQTNWLSDKQMKDGPIYYRVGINQWVREDDVYVYQTQSLIVQTGNLDNDLVNAQGQPVPQRNLSSQTSWQVDRLAYLNGKTYYRVATNEFVPTADVTIVK</sequence>
<dbReference type="AlphaFoldDB" id="A0A9D1ZPY0"/>
<organism evidence="2 3">
    <name type="scientific">Candidatus Companilactobacillus pullicola</name>
    <dbReference type="NCBI Taxonomy" id="2838523"/>
    <lineage>
        <taxon>Bacteria</taxon>
        <taxon>Bacillati</taxon>
        <taxon>Bacillota</taxon>
        <taxon>Bacilli</taxon>
        <taxon>Lactobacillales</taxon>
        <taxon>Lactobacillaceae</taxon>
        <taxon>Companilactobacillus</taxon>
    </lineage>
</organism>
<proteinExistence type="predicted"/>
<name>A0A9D1ZPY0_9LACO</name>
<feature type="chain" id="PRO_5038952525" evidence="1">
    <location>
        <begin position="32"/>
        <end position="565"/>
    </location>
</feature>
<reference evidence="2" key="2">
    <citation type="submission" date="2021-04" db="EMBL/GenBank/DDBJ databases">
        <authorList>
            <person name="Gilroy R."/>
        </authorList>
    </citation>
    <scope>NUCLEOTIDE SEQUENCE</scope>
    <source>
        <strain evidence="2">3204</strain>
    </source>
</reference>
<dbReference type="Gene3D" id="3.80.10.10">
    <property type="entry name" value="Ribonuclease Inhibitor"/>
    <property type="match status" value="1"/>
</dbReference>
<dbReference type="NCBIfam" id="TIGR02167">
    <property type="entry name" value="Liste_lipo_26"/>
    <property type="match status" value="3"/>
</dbReference>
<dbReference type="SUPFAM" id="SSF52058">
    <property type="entry name" value="L domain-like"/>
    <property type="match status" value="1"/>
</dbReference>
<comment type="caution">
    <text evidence="2">The sequence shown here is derived from an EMBL/GenBank/DDBJ whole genome shotgun (WGS) entry which is preliminary data.</text>
</comment>
<feature type="signal peptide" evidence="1">
    <location>
        <begin position="1"/>
        <end position="31"/>
    </location>
</feature>
<dbReference type="Proteomes" id="UP000824013">
    <property type="component" value="Unassembled WGS sequence"/>
</dbReference>
<dbReference type="InterPro" id="IPR011889">
    <property type="entry name" value="Liste_lipo_26"/>
</dbReference>